<dbReference type="EMBL" id="JBEUOH010000024">
    <property type="protein sequence ID" value="KAL0861138.1"/>
    <property type="molecule type" value="Genomic_DNA"/>
</dbReference>
<dbReference type="InterPro" id="IPR049258">
    <property type="entry name" value="ODAD1_CC"/>
</dbReference>
<keyword evidence="5" id="KW-1185">Reference proteome</keyword>
<dbReference type="Pfam" id="PF21773">
    <property type="entry name" value="ODAD1_CC"/>
    <property type="match status" value="1"/>
</dbReference>
<dbReference type="PANTHER" id="PTHR21694:SF18">
    <property type="entry name" value="COILED-COIL DOMAIN-CONTAINING PROTEIN 63"/>
    <property type="match status" value="1"/>
</dbReference>
<reference evidence="4 5" key="1">
    <citation type="submission" date="2024-06" db="EMBL/GenBank/DDBJ databases">
        <title>A chromosome-level genome assembly of beet webworm, Loxostege sticticalis.</title>
        <authorList>
            <person name="Zhang Y."/>
        </authorList>
    </citation>
    <scope>NUCLEOTIDE SEQUENCE [LARGE SCALE GENOMIC DNA]</scope>
    <source>
        <strain evidence="4">AQ026</strain>
        <tissue evidence="4">Whole body</tissue>
    </source>
</reference>
<protein>
    <recommendedName>
        <fullName evidence="3">ODAD1 central coiled coil region domain-containing protein</fullName>
    </recommendedName>
</protein>
<proteinExistence type="predicted"/>
<comment type="caution">
    <text evidence="4">The sequence shown here is derived from an EMBL/GenBank/DDBJ whole genome shotgun (WGS) entry which is preliminary data.</text>
</comment>
<evidence type="ECO:0000313" key="4">
    <source>
        <dbReference type="EMBL" id="KAL0861138.1"/>
    </source>
</evidence>
<evidence type="ECO:0000259" key="3">
    <source>
        <dbReference type="Pfam" id="PF21773"/>
    </source>
</evidence>
<dbReference type="PANTHER" id="PTHR21694">
    <property type="entry name" value="COILED-COIL DOMAIN-CONTAINING PROTEIN 63"/>
    <property type="match status" value="1"/>
</dbReference>
<dbReference type="Proteomes" id="UP001549920">
    <property type="component" value="Unassembled WGS sequence"/>
</dbReference>
<evidence type="ECO:0000256" key="2">
    <source>
        <dbReference type="SAM" id="Coils"/>
    </source>
</evidence>
<feature type="domain" description="ODAD1 central coiled coil region" evidence="3">
    <location>
        <begin position="152"/>
        <end position="427"/>
    </location>
</feature>
<evidence type="ECO:0000313" key="5">
    <source>
        <dbReference type="Proteomes" id="UP001549920"/>
    </source>
</evidence>
<evidence type="ECO:0000256" key="1">
    <source>
        <dbReference type="ARBA" id="ARBA00023054"/>
    </source>
</evidence>
<organism evidence="4 5">
    <name type="scientific">Loxostege sticticalis</name>
    <name type="common">Beet webworm moth</name>
    <dbReference type="NCBI Taxonomy" id="481309"/>
    <lineage>
        <taxon>Eukaryota</taxon>
        <taxon>Metazoa</taxon>
        <taxon>Ecdysozoa</taxon>
        <taxon>Arthropoda</taxon>
        <taxon>Hexapoda</taxon>
        <taxon>Insecta</taxon>
        <taxon>Pterygota</taxon>
        <taxon>Neoptera</taxon>
        <taxon>Endopterygota</taxon>
        <taxon>Lepidoptera</taxon>
        <taxon>Glossata</taxon>
        <taxon>Ditrysia</taxon>
        <taxon>Pyraloidea</taxon>
        <taxon>Crambidae</taxon>
        <taxon>Pyraustinae</taxon>
        <taxon>Loxostege</taxon>
    </lineage>
</organism>
<feature type="coiled-coil region" evidence="2">
    <location>
        <begin position="268"/>
        <end position="295"/>
    </location>
</feature>
<name>A0ABR3H8L8_LOXSC</name>
<gene>
    <name evidence="4" type="ORF">ABMA27_009636</name>
</gene>
<accession>A0ABR3H8L8</accession>
<dbReference type="InterPro" id="IPR051876">
    <property type="entry name" value="ODA-DC/CCD"/>
</dbReference>
<feature type="coiled-coil region" evidence="2">
    <location>
        <begin position="365"/>
        <end position="399"/>
    </location>
</feature>
<sequence>MDNQTSTHSTDNNDIEVLKKMEDEHCRLQRQVRMIQADRQHRTMGVHPQFREQDHLLSTLKKEYINLLTDLKIARSGAHKKKRKRMEYELKRSLLCRVKTQTECDEGVIMMEQLDRVLESKNQEMLRLRELVNASRGQMDTRRMQSEHRLVSTENQLEAEQVRFNALQCENKKIREEIEHMLKDRAHFNQAWTKMLAVLNKGKKFLTDLFESSTLAYDQRDEWCAKLKSLQEKGKMDQMQQVQEMRDLQKSFDHELKLYHFLARKGVMRINKKQEQREEEEKKKLEDDLRKQFEDHVKILDEIQEYTHEWNVGKIIESFELTEHQNFSMYKLLTDYCAENVVLDRSLREIRRDVEDRRDWNEMMDRKRQDKLDQLNQELEEKRNITEELRSKLAEQDQALHESMDKIHEMFKMLDCSLEPFQNLLGDKQPSLQQLNLTLCLISEKVKEYVQTVYYYERCIQKKSDKSSTSRLKKYTVHAEPPNYWKAAPISVLVPADPCPSCVEARWLSRVSETAETPFDSQQAREALLALISEPAYLRSDRVHPLTECRVPRSRAILARRYLHH</sequence>
<keyword evidence="1 2" id="KW-0175">Coiled coil</keyword>
<feature type="coiled-coil region" evidence="2">
    <location>
        <begin position="111"/>
        <end position="184"/>
    </location>
</feature>